<name>A0AAU7QFN5_9GAMM</name>
<protein>
    <recommendedName>
        <fullName evidence="2">DUF4365 domain-containing protein</fullName>
    </recommendedName>
</protein>
<evidence type="ECO:0008006" key="2">
    <source>
        <dbReference type="Google" id="ProtNLM"/>
    </source>
</evidence>
<dbReference type="EMBL" id="CP157947">
    <property type="protein sequence ID" value="XBS71849.1"/>
    <property type="molecule type" value="Genomic_DNA"/>
</dbReference>
<reference evidence="1" key="1">
    <citation type="submission" date="2024-06" db="EMBL/GenBank/DDBJ databases">
        <authorList>
            <person name="Coelho C."/>
            <person name="Bento M."/>
            <person name="Garcia E."/>
            <person name="Camelo A."/>
            <person name="Brandao I."/>
            <person name="Espirito Santo C."/>
            <person name="Trovao J."/>
            <person name="Verissimo A."/>
            <person name="Costa J."/>
            <person name="Tiago I."/>
        </authorList>
    </citation>
    <scope>NUCLEOTIDE SEQUENCE</scope>
    <source>
        <strain evidence="1">KWT182</strain>
    </source>
</reference>
<proteinExistence type="predicted"/>
<evidence type="ECO:0000313" key="1">
    <source>
        <dbReference type="EMBL" id="XBS71849.1"/>
    </source>
</evidence>
<sequence length="163" mass="18261">MVVTLSSKAYHSHDSIGVYRPFYLVVLFDTWNARRLRFELPSLATGDEIDRFISLPVLALLDEHDMPVNAAYGRLPVSSAEVAAALHHHDGQYSGGVPQRAGPRRGQPAAAQLAGDDTAGQIEQMLRFWFLPSGIGAPFRWLEWTRRHCEAEHLMVCSESEFQ</sequence>
<dbReference type="AlphaFoldDB" id="A0AAU7QFN5"/>
<organism evidence="1">
    <name type="scientific">Acerihabitans sp. KWT182</name>
    <dbReference type="NCBI Taxonomy" id="3157919"/>
    <lineage>
        <taxon>Bacteria</taxon>
        <taxon>Pseudomonadati</taxon>
        <taxon>Pseudomonadota</taxon>
        <taxon>Gammaproteobacteria</taxon>
        <taxon>Enterobacterales</taxon>
        <taxon>Pectobacteriaceae</taxon>
        <taxon>Acerihabitans</taxon>
    </lineage>
</organism>
<dbReference type="InterPro" id="IPR018635">
    <property type="entry name" value="UPF0319"/>
</dbReference>
<accession>A0AAU7QFN5</accession>
<dbReference type="Pfam" id="PF09829">
    <property type="entry name" value="DUF2057"/>
    <property type="match status" value="1"/>
</dbReference>
<gene>
    <name evidence="1" type="ORF">ABK905_09055</name>
</gene>